<sequence>MHRGLVPFAPGLHLAAGPQVEGAAGFRFPTRMAVARLSDGGLFVWSPVALTDGLRHAVDALGPVRHLVAPNRLHHAFLSEWRAAYPDAVLYAAPGLAAKRPDLAFDAELGAEPAPGWDGDIDQALIGGNLIATEIVFFHRQSATVLVCDLLQNMEESRFTGWRRLVARLDRMTGPAPAMPRKFRAAFLRPSAARDGVRRLLAWPAERLVVAHGTPVERNAARILQRRFCWLA</sequence>
<dbReference type="OrthoDB" id="450111at2"/>
<accession>A0A1I1UUV0</accession>
<protein>
    <recommendedName>
        <fullName evidence="3">DUF4336 domain-containing protein</fullName>
    </recommendedName>
</protein>
<dbReference type="InterPro" id="IPR025638">
    <property type="entry name" value="DUF4336"/>
</dbReference>
<proteinExistence type="predicted"/>
<gene>
    <name evidence="1" type="ORF">SAMN04515678_102484</name>
</gene>
<dbReference type="SUPFAM" id="SSF56281">
    <property type="entry name" value="Metallo-hydrolase/oxidoreductase"/>
    <property type="match status" value="1"/>
</dbReference>
<dbReference type="Pfam" id="PF14234">
    <property type="entry name" value="DUF4336"/>
    <property type="match status" value="1"/>
</dbReference>
<dbReference type="PANTHER" id="PTHR33835">
    <property type="entry name" value="YALI0C07656P"/>
    <property type="match status" value="1"/>
</dbReference>
<keyword evidence="2" id="KW-1185">Reference proteome</keyword>
<evidence type="ECO:0000313" key="2">
    <source>
        <dbReference type="Proteomes" id="UP000325289"/>
    </source>
</evidence>
<name>A0A1I1UUV0_9RHOB</name>
<dbReference type="AlphaFoldDB" id="A0A1I1UUV0"/>
<evidence type="ECO:0008006" key="3">
    <source>
        <dbReference type="Google" id="ProtNLM"/>
    </source>
</evidence>
<dbReference type="Proteomes" id="UP000325289">
    <property type="component" value="Unassembled WGS sequence"/>
</dbReference>
<evidence type="ECO:0000313" key="1">
    <source>
        <dbReference type="EMBL" id="SFD73448.1"/>
    </source>
</evidence>
<dbReference type="InterPro" id="IPR036866">
    <property type="entry name" value="RibonucZ/Hydroxyglut_hydro"/>
</dbReference>
<dbReference type="EMBL" id="FOMS01000002">
    <property type="protein sequence ID" value="SFD73448.1"/>
    <property type="molecule type" value="Genomic_DNA"/>
</dbReference>
<organism evidence="1 2">
    <name type="scientific">Roseivivax sediminis</name>
    <dbReference type="NCBI Taxonomy" id="936889"/>
    <lineage>
        <taxon>Bacteria</taxon>
        <taxon>Pseudomonadati</taxon>
        <taxon>Pseudomonadota</taxon>
        <taxon>Alphaproteobacteria</taxon>
        <taxon>Rhodobacterales</taxon>
        <taxon>Roseobacteraceae</taxon>
        <taxon>Roseivivax</taxon>
    </lineage>
</organism>
<dbReference type="PANTHER" id="PTHR33835:SF1">
    <property type="entry name" value="METALLO-BETA-LACTAMASE DOMAIN-CONTAINING PROTEIN"/>
    <property type="match status" value="1"/>
</dbReference>
<dbReference type="RefSeq" id="WP_149754845.1">
    <property type="nucleotide sequence ID" value="NZ_FOMS01000002.1"/>
</dbReference>
<reference evidence="1 2" key="1">
    <citation type="submission" date="2016-10" db="EMBL/GenBank/DDBJ databases">
        <authorList>
            <person name="Varghese N."/>
            <person name="Submissions S."/>
        </authorList>
    </citation>
    <scope>NUCLEOTIDE SEQUENCE [LARGE SCALE GENOMIC DNA]</scope>
    <source>
        <strain evidence="2">YIM D21,KCTC 23444,ACCC 10710</strain>
    </source>
</reference>